<dbReference type="Gene3D" id="1.20.1600.10">
    <property type="entry name" value="Outer membrane efflux proteins (OEP)"/>
    <property type="match status" value="1"/>
</dbReference>
<proteinExistence type="predicted"/>
<comment type="caution">
    <text evidence="1">The sequence shown here is derived from an EMBL/GenBank/DDBJ whole genome shotgun (WGS) entry which is preliminary data.</text>
</comment>
<evidence type="ECO:0008006" key="3">
    <source>
        <dbReference type="Google" id="ProtNLM"/>
    </source>
</evidence>
<keyword evidence="2" id="KW-1185">Reference proteome</keyword>
<evidence type="ECO:0000313" key="2">
    <source>
        <dbReference type="Proteomes" id="UP000285232"/>
    </source>
</evidence>
<dbReference type="EMBL" id="RAHX01000001">
    <property type="protein sequence ID" value="RJY10074.1"/>
    <property type="molecule type" value="Genomic_DNA"/>
</dbReference>
<evidence type="ECO:0000313" key="1">
    <source>
        <dbReference type="EMBL" id="RJY10074.1"/>
    </source>
</evidence>
<sequence length="115" mass="12713">MDAGDARIKRALADFAETERVLREQLRRDYVLVRAAERRIEAGILAADAVEAIIASYQRQFIAGRRSWLDVMNAVREAANARLSESDARVGAAAATARILALSCRWQPDGMEVTP</sequence>
<organism evidence="1 2">
    <name type="scientific">Aurantiacibacter aquimixticola</name>
    <dbReference type="NCBI Taxonomy" id="1958945"/>
    <lineage>
        <taxon>Bacteria</taxon>
        <taxon>Pseudomonadati</taxon>
        <taxon>Pseudomonadota</taxon>
        <taxon>Alphaproteobacteria</taxon>
        <taxon>Sphingomonadales</taxon>
        <taxon>Erythrobacteraceae</taxon>
        <taxon>Aurantiacibacter</taxon>
    </lineage>
</organism>
<name>A0A419RWD8_9SPHN</name>
<accession>A0A419RWD8</accession>
<protein>
    <recommendedName>
        <fullName evidence="3">TolC family protein</fullName>
    </recommendedName>
</protein>
<dbReference type="Proteomes" id="UP000285232">
    <property type="component" value="Unassembled WGS sequence"/>
</dbReference>
<reference evidence="1 2" key="1">
    <citation type="journal article" date="2017" name="Int. J. Syst. Evol. Microbiol.">
        <title>Erythrobacter aquimixticola sp. nov., isolated from the junction between the ocean and a freshwater spring.</title>
        <authorList>
            <person name="Park S."/>
            <person name="Jung Y.T."/>
            <person name="Choi S.J."/>
            <person name="Yoon J.H."/>
        </authorList>
    </citation>
    <scope>NUCLEOTIDE SEQUENCE [LARGE SCALE GENOMIC DNA]</scope>
    <source>
        <strain evidence="1 2">JSSK-14</strain>
    </source>
</reference>
<dbReference type="SUPFAM" id="SSF56954">
    <property type="entry name" value="Outer membrane efflux proteins (OEP)"/>
    <property type="match status" value="1"/>
</dbReference>
<dbReference type="GO" id="GO:0015562">
    <property type="term" value="F:efflux transmembrane transporter activity"/>
    <property type="evidence" value="ECO:0007669"/>
    <property type="project" value="InterPro"/>
</dbReference>
<dbReference type="OrthoDB" id="5296315at2"/>
<dbReference type="RefSeq" id="WP_120049082.1">
    <property type="nucleotide sequence ID" value="NZ_RAHX01000001.1"/>
</dbReference>
<gene>
    <name evidence="1" type="ORF">D6201_12560</name>
</gene>
<dbReference type="AlphaFoldDB" id="A0A419RWD8"/>